<keyword evidence="1" id="KW-0472">Membrane</keyword>
<keyword evidence="3" id="KW-1185">Reference proteome</keyword>
<evidence type="ECO:0000313" key="3">
    <source>
        <dbReference type="Proteomes" id="UP000250266"/>
    </source>
</evidence>
<reference evidence="2 3" key="1">
    <citation type="journal article" date="2016" name="Nat. Commun.">
        <title>Ectomycorrhizal ecology is imprinted in the genome of the dominant symbiotic fungus Cenococcum geophilum.</title>
        <authorList>
            <consortium name="DOE Joint Genome Institute"/>
            <person name="Peter M."/>
            <person name="Kohler A."/>
            <person name="Ohm R.A."/>
            <person name="Kuo A."/>
            <person name="Krutzmann J."/>
            <person name="Morin E."/>
            <person name="Arend M."/>
            <person name="Barry K.W."/>
            <person name="Binder M."/>
            <person name="Choi C."/>
            <person name="Clum A."/>
            <person name="Copeland A."/>
            <person name="Grisel N."/>
            <person name="Haridas S."/>
            <person name="Kipfer T."/>
            <person name="LaButti K."/>
            <person name="Lindquist E."/>
            <person name="Lipzen A."/>
            <person name="Maire R."/>
            <person name="Meier B."/>
            <person name="Mihaltcheva S."/>
            <person name="Molinier V."/>
            <person name="Murat C."/>
            <person name="Poggeler S."/>
            <person name="Quandt C.A."/>
            <person name="Sperisen C."/>
            <person name="Tritt A."/>
            <person name="Tisserant E."/>
            <person name="Crous P.W."/>
            <person name="Henrissat B."/>
            <person name="Nehls U."/>
            <person name="Egli S."/>
            <person name="Spatafora J.W."/>
            <person name="Grigoriev I.V."/>
            <person name="Martin F.M."/>
        </authorList>
    </citation>
    <scope>NUCLEOTIDE SEQUENCE [LARGE SCALE GENOMIC DNA]</scope>
    <source>
        <strain evidence="2 3">CBS 459.81</strain>
    </source>
</reference>
<accession>A0A8E2EKD7</accession>
<protein>
    <submittedName>
        <fullName evidence="2">Uncharacterized protein</fullName>
    </submittedName>
</protein>
<dbReference type="Proteomes" id="UP000250266">
    <property type="component" value="Unassembled WGS sequence"/>
</dbReference>
<keyword evidence="1" id="KW-1133">Transmembrane helix</keyword>
<dbReference type="AlphaFoldDB" id="A0A8E2EKD7"/>
<evidence type="ECO:0000313" key="2">
    <source>
        <dbReference type="EMBL" id="OCK85395.1"/>
    </source>
</evidence>
<dbReference type="OrthoDB" id="5230947at2759"/>
<organism evidence="2 3">
    <name type="scientific">Lepidopterella palustris CBS 459.81</name>
    <dbReference type="NCBI Taxonomy" id="1314670"/>
    <lineage>
        <taxon>Eukaryota</taxon>
        <taxon>Fungi</taxon>
        <taxon>Dikarya</taxon>
        <taxon>Ascomycota</taxon>
        <taxon>Pezizomycotina</taxon>
        <taxon>Dothideomycetes</taxon>
        <taxon>Pleosporomycetidae</taxon>
        <taxon>Mytilinidiales</taxon>
        <taxon>Argynnaceae</taxon>
        <taxon>Lepidopterella</taxon>
    </lineage>
</organism>
<proteinExistence type="predicted"/>
<dbReference type="EMBL" id="KV744819">
    <property type="protein sequence ID" value="OCK85395.1"/>
    <property type="molecule type" value="Genomic_DNA"/>
</dbReference>
<sequence>MGAVISCFESILHTIGRCLMAIVDAIGAAIMAIVHGIVALFDIIIGCLTCNRSGTRRRRVVI</sequence>
<evidence type="ECO:0000256" key="1">
    <source>
        <dbReference type="SAM" id="Phobius"/>
    </source>
</evidence>
<keyword evidence="1" id="KW-0812">Transmembrane</keyword>
<name>A0A8E2EKD7_9PEZI</name>
<gene>
    <name evidence="2" type="ORF">K432DRAFT_286790</name>
</gene>
<feature type="transmembrane region" description="Helical" evidence="1">
    <location>
        <begin position="25"/>
        <end position="49"/>
    </location>
</feature>